<name>A0ABR5DF93_9FLAO</name>
<reference evidence="2 3" key="1">
    <citation type="submission" date="2014-10" db="EMBL/GenBank/DDBJ databases">
        <title>Genome sequencing of Vitellibacter vladivostokensis KMM 3516.</title>
        <authorList>
            <person name="Thevarajoo S."/>
            <person name="Selvaratnam C."/>
            <person name="Goh K.M."/>
            <person name="Chong C.S."/>
        </authorList>
    </citation>
    <scope>NUCLEOTIDE SEQUENCE [LARGE SCALE GENOMIC DNA]</scope>
    <source>
        <strain evidence="2 3">KMM 3516</strain>
    </source>
</reference>
<dbReference type="Gene3D" id="1.20.120.450">
    <property type="entry name" value="dinb family like domain"/>
    <property type="match status" value="1"/>
</dbReference>
<dbReference type="SUPFAM" id="SSF109854">
    <property type="entry name" value="DinB/YfiT-like putative metalloenzymes"/>
    <property type="match status" value="1"/>
</dbReference>
<dbReference type="EMBL" id="JSVU01000012">
    <property type="protein sequence ID" value="KJJ37437.1"/>
    <property type="molecule type" value="Genomic_DNA"/>
</dbReference>
<keyword evidence="3" id="KW-1185">Reference proteome</keyword>
<protein>
    <submittedName>
        <fullName evidence="2">Damage-inducible protein DinB</fullName>
    </submittedName>
</protein>
<gene>
    <name evidence="2" type="ORF">MB09_14510</name>
</gene>
<dbReference type="RefSeq" id="WP_045081632.1">
    <property type="nucleotide sequence ID" value="NZ_JSVU01000012.1"/>
</dbReference>
<dbReference type="Pfam" id="PF12867">
    <property type="entry name" value="DinB_2"/>
    <property type="match status" value="1"/>
</dbReference>
<evidence type="ECO:0000313" key="2">
    <source>
        <dbReference type="EMBL" id="KJJ37437.1"/>
    </source>
</evidence>
<proteinExistence type="predicted"/>
<dbReference type="InterPro" id="IPR024775">
    <property type="entry name" value="DinB-like"/>
</dbReference>
<dbReference type="InterPro" id="IPR034660">
    <property type="entry name" value="DinB/YfiT-like"/>
</dbReference>
<organism evidence="2 3">
    <name type="scientific">Aequorivita vladivostokensis</name>
    <dbReference type="NCBI Taxonomy" id="171194"/>
    <lineage>
        <taxon>Bacteria</taxon>
        <taxon>Pseudomonadati</taxon>
        <taxon>Bacteroidota</taxon>
        <taxon>Flavobacteriia</taxon>
        <taxon>Flavobacteriales</taxon>
        <taxon>Flavobacteriaceae</taxon>
        <taxon>Aequorivita</taxon>
    </lineage>
</organism>
<feature type="domain" description="DinB-like" evidence="1">
    <location>
        <begin position="31"/>
        <end position="166"/>
    </location>
</feature>
<accession>A0ABR5DF93</accession>
<comment type="caution">
    <text evidence="2">The sequence shown here is derived from an EMBL/GenBank/DDBJ whole genome shotgun (WGS) entry which is preliminary data.</text>
</comment>
<evidence type="ECO:0000259" key="1">
    <source>
        <dbReference type="Pfam" id="PF12867"/>
    </source>
</evidence>
<sequence length="171" mass="20089">MRPRQINSSEHNSYYRQYIDLVEDIPLLSALELSKSRTQSFFQNIPKQKLEYRYAENKWTPKDILQHIIDTERVFGYRALYFSRDQSADLRGFDENQFAANTHANTRTIDDLLNEYLVVRNATVSLFKSFDDNQLKSIGMVNNSKMSVRAAGFIICGHEMHHCNIINERYL</sequence>
<evidence type="ECO:0000313" key="3">
    <source>
        <dbReference type="Proteomes" id="UP000033497"/>
    </source>
</evidence>
<dbReference type="Proteomes" id="UP000033497">
    <property type="component" value="Unassembled WGS sequence"/>
</dbReference>